<sequence>IFSRKSISSLLNSPFNKSHSLKIDSIDLFFTEKADSISSIIFSPSCRLSFKIEDSLSKDVEKRRVSFRLV</sequence>
<evidence type="ECO:0000313" key="1">
    <source>
        <dbReference type="EMBL" id="CDW50587.1"/>
    </source>
</evidence>
<dbReference type="EMBL" id="HACA01033226">
    <property type="protein sequence ID" value="CDW50587.1"/>
    <property type="molecule type" value="Transcribed_RNA"/>
</dbReference>
<feature type="non-terminal residue" evidence="1">
    <location>
        <position position="1"/>
    </location>
</feature>
<dbReference type="AlphaFoldDB" id="A0A0K2VK50"/>
<proteinExistence type="predicted"/>
<protein>
    <submittedName>
        <fullName evidence="1">Uncharacterized protein</fullName>
    </submittedName>
</protein>
<reference evidence="1" key="1">
    <citation type="submission" date="2014-05" db="EMBL/GenBank/DDBJ databases">
        <authorList>
            <person name="Chronopoulou M."/>
        </authorList>
    </citation>
    <scope>NUCLEOTIDE SEQUENCE</scope>
    <source>
        <tissue evidence="1">Whole organism</tissue>
    </source>
</reference>
<accession>A0A0K2VK50</accession>
<name>A0A0K2VK50_LEPSM</name>
<organism evidence="1">
    <name type="scientific">Lepeophtheirus salmonis</name>
    <name type="common">Salmon louse</name>
    <name type="synonym">Caligus salmonis</name>
    <dbReference type="NCBI Taxonomy" id="72036"/>
    <lineage>
        <taxon>Eukaryota</taxon>
        <taxon>Metazoa</taxon>
        <taxon>Ecdysozoa</taxon>
        <taxon>Arthropoda</taxon>
        <taxon>Crustacea</taxon>
        <taxon>Multicrustacea</taxon>
        <taxon>Hexanauplia</taxon>
        <taxon>Copepoda</taxon>
        <taxon>Siphonostomatoida</taxon>
        <taxon>Caligidae</taxon>
        <taxon>Lepeophtheirus</taxon>
    </lineage>
</organism>